<proteinExistence type="predicted"/>
<dbReference type="EMBL" id="JBHTII010000001">
    <property type="protein sequence ID" value="MFD0790249.1"/>
    <property type="molecule type" value="Genomic_DNA"/>
</dbReference>
<dbReference type="Pfam" id="PF09339">
    <property type="entry name" value="HTH_IclR"/>
    <property type="match status" value="1"/>
</dbReference>
<reference evidence="5" key="1">
    <citation type="journal article" date="2019" name="Int. J. Syst. Evol. Microbiol.">
        <title>The Global Catalogue of Microorganisms (GCM) 10K type strain sequencing project: providing services to taxonomists for standard genome sequencing and annotation.</title>
        <authorList>
            <consortium name="The Broad Institute Genomics Platform"/>
            <consortium name="The Broad Institute Genome Sequencing Center for Infectious Disease"/>
            <person name="Wu L."/>
            <person name="Ma J."/>
        </authorList>
    </citation>
    <scope>NUCLEOTIDE SEQUENCE [LARGE SCALE GENOMIC DNA]</scope>
    <source>
        <strain evidence="5">CCUG 54523</strain>
    </source>
</reference>
<dbReference type="PROSITE" id="PS50995">
    <property type="entry name" value="HTH_MARR_2"/>
    <property type="match status" value="1"/>
</dbReference>
<evidence type="ECO:0000313" key="5">
    <source>
        <dbReference type="Proteomes" id="UP001597055"/>
    </source>
</evidence>
<feature type="region of interest" description="Disordered" evidence="1">
    <location>
        <begin position="46"/>
        <end position="69"/>
    </location>
</feature>
<sequence>MNRASRELGLSRSTVHRLLATLASYSYVEQDPVTRAYRPGPAWGGVARSAPPAEPSAVDEAAPPRRASMVRRGTRPIDELMFEIFRTNDRLLAVGDATVKGLGLTSARWLVLGAVAMSPKPLPVAQIARSMGLSRQAVQRLANEMSGDGLLELRDNPNHRRVRIVVLTGAGMRAYEAALERWRETWTSRMEESLTESEIVETTRRLRRLRRLVRSRMALD</sequence>
<feature type="domain" description="HTH iclR-type" evidence="3">
    <location>
        <begin position="1"/>
        <end position="41"/>
    </location>
</feature>
<dbReference type="PROSITE" id="PS51077">
    <property type="entry name" value="HTH_ICLR"/>
    <property type="match status" value="1"/>
</dbReference>
<dbReference type="RefSeq" id="WP_378772368.1">
    <property type="nucleotide sequence ID" value="NZ_JBHTII010000001.1"/>
</dbReference>
<protein>
    <submittedName>
        <fullName evidence="4">MarR family transcriptional regulator</fullName>
    </submittedName>
</protein>
<evidence type="ECO:0000313" key="4">
    <source>
        <dbReference type="EMBL" id="MFD0790249.1"/>
    </source>
</evidence>
<feature type="domain" description="HTH marR-type" evidence="2">
    <location>
        <begin position="77"/>
        <end position="211"/>
    </location>
</feature>
<dbReference type="Pfam" id="PF12802">
    <property type="entry name" value="MarR_2"/>
    <property type="match status" value="1"/>
</dbReference>
<name>A0ABW3AJ09_9MICO</name>
<evidence type="ECO:0000259" key="2">
    <source>
        <dbReference type="PROSITE" id="PS50995"/>
    </source>
</evidence>
<dbReference type="SMART" id="SM00347">
    <property type="entry name" value="HTH_MARR"/>
    <property type="match status" value="1"/>
</dbReference>
<organism evidence="4 5">
    <name type="scientific">Microbacterium insulae</name>
    <dbReference type="NCBI Taxonomy" id="483014"/>
    <lineage>
        <taxon>Bacteria</taxon>
        <taxon>Bacillati</taxon>
        <taxon>Actinomycetota</taxon>
        <taxon>Actinomycetes</taxon>
        <taxon>Micrococcales</taxon>
        <taxon>Microbacteriaceae</taxon>
        <taxon>Microbacterium</taxon>
    </lineage>
</organism>
<dbReference type="InterPro" id="IPR036388">
    <property type="entry name" value="WH-like_DNA-bd_sf"/>
</dbReference>
<keyword evidence="5" id="KW-1185">Reference proteome</keyword>
<dbReference type="SUPFAM" id="SSF46785">
    <property type="entry name" value="Winged helix' DNA-binding domain"/>
    <property type="match status" value="2"/>
</dbReference>
<dbReference type="InterPro" id="IPR036390">
    <property type="entry name" value="WH_DNA-bd_sf"/>
</dbReference>
<dbReference type="Proteomes" id="UP001597055">
    <property type="component" value="Unassembled WGS sequence"/>
</dbReference>
<evidence type="ECO:0000256" key="1">
    <source>
        <dbReference type="SAM" id="MobiDB-lite"/>
    </source>
</evidence>
<comment type="caution">
    <text evidence="4">The sequence shown here is derived from an EMBL/GenBank/DDBJ whole genome shotgun (WGS) entry which is preliminary data.</text>
</comment>
<evidence type="ECO:0000259" key="3">
    <source>
        <dbReference type="PROSITE" id="PS51077"/>
    </source>
</evidence>
<dbReference type="InterPro" id="IPR000835">
    <property type="entry name" value="HTH_MarR-typ"/>
</dbReference>
<accession>A0ABW3AJ09</accession>
<dbReference type="InterPro" id="IPR005471">
    <property type="entry name" value="Tscrpt_reg_IclR_N"/>
</dbReference>
<dbReference type="PANTHER" id="PTHR33164:SF43">
    <property type="entry name" value="HTH-TYPE TRANSCRIPTIONAL REPRESSOR YETL"/>
    <property type="match status" value="1"/>
</dbReference>
<dbReference type="InterPro" id="IPR039422">
    <property type="entry name" value="MarR/SlyA-like"/>
</dbReference>
<dbReference type="Gene3D" id="1.10.10.10">
    <property type="entry name" value="Winged helix-like DNA-binding domain superfamily/Winged helix DNA-binding domain"/>
    <property type="match status" value="2"/>
</dbReference>
<gene>
    <name evidence="4" type="ORF">ACFQ0P_07565</name>
</gene>
<dbReference type="PANTHER" id="PTHR33164">
    <property type="entry name" value="TRANSCRIPTIONAL REGULATOR, MARR FAMILY"/>
    <property type="match status" value="1"/>
</dbReference>